<sequence>MKFIIASLLLLFVLGMAETVQKSKACLSCTSTCVLMAPAGVNFPCYQGAPSDANFCYDTDPLLKPNTTYACGTCAQFGFPVYLQNDPIYKNMELWLTADKKN</sequence>
<protein>
    <submittedName>
        <fullName evidence="2">Uncharacterized protein</fullName>
    </submittedName>
</protein>
<proteinExistence type="predicted"/>
<dbReference type="EMBL" id="HBIC01022224">
    <property type="protein sequence ID" value="CAE0282263.1"/>
    <property type="molecule type" value="Transcribed_RNA"/>
</dbReference>
<keyword evidence="1" id="KW-0732">Signal</keyword>
<dbReference type="AlphaFoldDB" id="A0A7S3H182"/>
<gene>
    <name evidence="2" type="ORF">SELO1098_LOCUS11097</name>
</gene>
<evidence type="ECO:0000313" key="2">
    <source>
        <dbReference type="EMBL" id="CAE0282263.1"/>
    </source>
</evidence>
<organism evidence="2">
    <name type="scientific">Spumella elongata</name>
    <dbReference type="NCBI Taxonomy" id="89044"/>
    <lineage>
        <taxon>Eukaryota</taxon>
        <taxon>Sar</taxon>
        <taxon>Stramenopiles</taxon>
        <taxon>Ochrophyta</taxon>
        <taxon>Chrysophyceae</taxon>
        <taxon>Chromulinales</taxon>
        <taxon>Chromulinaceae</taxon>
        <taxon>Spumella</taxon>
    </lineage>
</organism>
<feature type="chain" id="PRO_5031102662" evidence="1">
    <location>
        <begin position="18"/>
        <end position="102"/>
    </location>
</feature>
<feature type="signal peptide" evidence="1">
    <location>
        <begin position="1"/>
        <end position="17"/>
    </location>
</feature>
<accession>A0A7S3H182</accession>
<name>A0A7S3H182_9STRA</name>
<evidence type="ECO:0000256" key="1">
    <source>
        <dbReference type="SAM" id="SignalP"/>
    </source>
</evidence>
<reference evidence="2" key="1">
    <citation type="submission" date="2021-01" db="EMBL/GenBank/DDBJ databases">
        <authorList>
            <person name="Corre E."/>
            <person name="Pelletier E."/>
            <person name="Niang G."/>
            <person name="Scheremetjew M."/>
            <person name="Finn R."/>
            <person name="Kale V."/>
            <person name="Holt S."/>
            <person name="Cochrane G."/>
            <person name="Meng A."/>
            <person name="Brown T."/>
            <person name="Cohen L."/>
        </authorList>
    </citation>
    <scope>NUCLEOTIDE SEQUENCE</scope>
    <source>
        <strain evidence="2">CCAP 955/1</strain>
    </source>
</reference>